<dbReference type="Proteomes" id="UP000238430">
    <property type="component" value="Unassembled WGS sequence"/>
</dbReference>
<name>A0A2T1NKS2_9FLAO</name>
<sequence>MSKLLKLHIILFLLAFGTANALQKHSQEVYEDYEYLEAIDSVATDNANVLPKQFDNLSEKYTGDDFIYQRSKASSGWWTRFKKAVSDFLKSLFNIQNAGQASRATDIALKIAGVIIFLLVIYFIFKAIVNKEGTWVFGKSSDKKIIPVTDLENNIHQTNFKALISEAESNNNYRLAIRYYYLWLLKGLSEKEIIDYDPEKTNSDYQYEIKTPEISEQFAYTSYLYNYIWYGEFNVDQTQFDKAKRAFTNFLNSVKA</sequence>
<dbReference type="EMBL" id="PXOT01000015">
    <property type="protein sequence ID" value="PSG93507.1"/>
    <property type="molecule type" value="Genomic_DNA"/>
</dbReference>
<feature type="transmembrane region" description="Helical" evidence="1">
    <location>
        <begin position="107"/>
        <end position="125"/>
    </location>
</feature>
<reference evidence="3 4" key="1">
    <citation type="submission" date="2018-03" db="EMBL/GenBank/DDBJ databases">
        <title>Mesoflavibacter sp. HG37 and Mesoflavibacter sp. HG96 sp.nov., two marine bacteria isolated from seawater of Western Pacific Ocean.</title>
        <authorList>
            <person name="Cheng H."/>
            <person name="Wu Y.-H."/>
            <person name="Guo L.-L."/>
            <person name="Xu X.-W."/>
        </authorList>
    </citation>
    <scope>NUCLEOTIDE SEQUENCE [LARGE SCALE GENOMIC DNA]</scope>
    <source>
        <strain evidence="3 4">KCTC 42117</strain>
    </source>
</reference>
<keyword evidence="1" id="KW-1133">Transmembrane helix</keyword>
<dbReference type="AlphaFoldDB" id="A0A2T1NKS2"/>
<evidence type="ECO:0000313" key="3">
    <source>
        <dbReference type="EMBL" id="PSG93507.1"/>
    </source>
</evidence>
<feature type="chain" id="PRO_5015616037" evidence="2">
    <location>
        <begin position="22"/>
        <end position="256"/>
    </location>
</feature>
<keyword evidence="1" id="KW-0812">Transmembrane</keyword>
<feature type="signal peptide" evidence="2">
    <location>
        <begin position="1"/>
        <end position="21"/>
    </location>
</feature>
<evidence type="ECO:0000256" key="2">
    <source>
        <dbReference type="SAM" id="SignalP"/>
    </source>
</evidence>
<dbReference type="RefSeq" id="WP_106676999.1">
    <property type="nucleotide sequence ID" value="NZ_JACHWV010000001.1"/>
</dbReference>
<comment type="caution">
    <text evidence="3">The sequence shown here is derived from an EMBL/GenBank/DDBJ whole genome shotgun (WGS) entry which is preliminary data.</text>
</comment>
<keyword evidence="2" id="KW-0732">Signal</keyword>
<evidence type="ECO:0000313" key="4">
    <source>
        <dbReference type="Proteomes" id="UP000238430"/>
    </source>
</evidence>
<keyword evidence="4" id="KW-1185">Reference proteome</keyword>
<evidence type="ECO:0000256" key="1">
    <source>
        <dbReference type="SAM" id="Phobius"/>
    </source>
</evidence>
<proteinExistence type="predicted"/>
<keyword evidence="1" id="KW-0472">Membrane</keyword>
<protein>
    <submittedName>
        <fullName evidence="3">DUF4129 domain-containing protein</fullName>
    </submittedName>
</protein>
<accession>A0A2T1NKS2</accession>
<organism evidence="3 4">
    <name type="scientific">Mesoflavibacter zeaxanthinifaciens subsp. sabulilitoris</name>
    <dbReference type="NCBI Taxonomy" id="1520893"/>
    <lineage>
        <taxon>Bacteria</taxon>
        <taxon>Pseudomonadati</taxon>
        <taxon>Bacteroidota</taxon>
        <taxon>Flavobacteriia</taxon>
        <taxon>Flavobacteriales</taxon>
        <taxon>Flavobacteriaceae</taxon>
        <taxon>Mesoflavibacter</taxon>
    </lineage>
</organism>
<gene>
    <name evidence="3" type="ORF">C7H61_03060</name>
</gene>